<dbReference type="RefSeq" id="WP_101175913.1">
    <property type="nucleotide sequence ID" value="NZ_PISE01000010.1"/>
</dbReference>
<comment type="caution">
    <text evidence="1">The sequence shown here is derived from an EMBL/GenBank/DDBJ whole genome shotgun (WGS) entry which is preliminary data.</text>
</comment>
<name>A0A2N0Z5W0_9BACI</name>
<evidence type="ECO:0000313" key="2">
    <source>
        <dbReference type="Proteomes" id="UP000233375"/>
    </source>
</evidence>
<evidence type="ECO:0000313" key="1">
    <source>
        <dbReference type="EMBL" id="PKG24883.1"/>
    </source>
</evidence>
<organism evidence="1 2">
    <name type="scientific">Niallia nealsonii</name>
    <dbReference type="NCBI Taxonomy" id="115979"/>
    <lineage>
        <taxon>Bacteria</taxon>
        <taxon>Bacillati</taxon>
        <taxon>Bacillota</taxon>
        <taxon>Bacilli</taxon>
        <taxon>Bacillales</taxon>
        <taxon>Bacillaceae</taxon>
        <taxon>Niallia</taxon>
    </lineage>
</organism>
<sequence>MTESSRVGISYKGEQTNPLKQTQVKAETISNHKTKITITGIQKGDVIKVYPTNGAKQYSKQFKAASSKISFELPQKDTLYLSITNSGMLESGRIAVNIGE</sequence>
<protein>
    <submittedName>
        <fullName evidence="1">Uncharacterized protein</fullName>
    </submittedName>
</protein>
<dbReference type="AlphaFoldDB" id="A0A2N0Z5W0"/>
<accession>A0A2N0Z5W0</accession>
<proteinExistence type="predicted"/>
<reference evidence="1 2" key="1">
    <citation type="journal article" date="2003" name="Int. J. Syst. Evol. Microbiol.">
        <title>Bacillus nealsonii sp. nov., isolated from a spacecraft-assembly facility, whose spores are gamma-radiation resistant.</title>
        <authorList>
            <person name="Venkateswaran K."/>
            <person name="Kempf M."/>
            <person name="Chen F."/>
            <person name="Satomi M."/>
            <person name="Nicholson W."/>
            <person name="Kern R."/>
        </authorList>
    </citation>
    <scope>NUCLEOTIDE SEQUENCE [LARGE SCALE GENOMIC DNA]</scope>
    <source>
        <strain evidence="1 2">FO-92</strain>
    </source>
</reference>
<dbReference type="OrthoDB" id="2838029at2"/>
<dbReference type="Proteomes" id="UP000233375">
    <property type="component" value="Unassembled WGS sequence"/>
</dbReference>
<gene>
    <name evidence="1" type="ORF">CWS01_04810</name>
</gene>
<dbReference type="EMBL" id="PISE01000010">
    <property type="protein sequence ID" value="PKG24883.1"/>
    <property type="molecule type" value="Genomic_DNA"/>
</dbReference>
<keyword evidence="2" id="KW-1185">Reference proteome</keyword>